<dbReference type="GO" id="GO:0022857">
    <property type="term" value="F:transmembrane transporter activity"/>
    <property type="evidence" value="ECO:0007669"/>
    <property type="project" value="InterPro"/>
</dbReference>
<comment type="caution">
    <text evidence="10">The sequence shown here is derived from an EMBL/GenBank/DDBJ whole genome shotgun (WGS) entry which is preliminary data.</text>
</comment>
<evidence type="ECO:0000313" key="10">
    <source>
        <dbReference type="EMBL" id="KTC97486.1"/>
    </source>
</evidence>
<evidence type="ECO:0000256" key="5">
    <source>
        <dbReference type="ARBA" id="ARBA00022597"/>
    </source>
</evidence>
<keyword evidence="7" id="KW-1133">Transmembrane helix</keyword>
<dbReference type="PROSITE" id="PS00217">
    <property type="entry name" value="SUGAR_TRANSPORT_2"/>
    <property type="match status" value="1"/>
</dbReference>
<dbReference type="GO" id="GO:0005886">
    <property type="term" value="C:plasma membrane"/>
    <property type="evidence" value="ECO:0007669"/>
    <property type="project" value="UniProtKB-SubCell"/>
</dbReference>
<keyword evidence="8" id="KW-0472">Membrane</keyword>
<comment type="subcellular location">
    <subcellularLocation>
        <location evidence="1">Cell membrane</location>
        <topology evidence="1">Multi-pass membrane protein</topology>
    </subcellularLocation>
</comment>
<dbReference type="EMBL" id="LNYC01000070">
    <property type="protein sequence ID" value="KTC97486.1"/>
    <property type="molecule type" value="Genomic_DNA"/>
</dbReference>
<accession>A0A0W0TPF8</accession>
<keyword evidence="3 9" id="KW-0813">Transport</keyword>
<proteinExistence type="inferred from homology"/>
<dbReference type="PROSITE" id="PS50850">
    <property type="entry name" value="MFS"/>
    <property type="match status" value="1"/>
</dbReference>
<dbReference type="InterPro" id="IPR005829">
    <property type="entry name" value="Sugar_transporter_CS"/>
</dbReference>
<dbReference type="PANTHER" id="PTHR48023">
    <property type="entry name" value="D-XYLOSE-PROTON SYMPORTER-LIKE 2"/>
    <property type="match status" value="1"/>
</dbReference>
<dbReference type="NCBIfam" id="TIGR00879">
    <property type="entry name" value="SP"/>
    <property type="match status" value="1"/>
</dbReference>
<keyword evidence="5" id="KW-0762">Sugar transport</keyword>
<reference evidence="10 11" key="1">
    <citation type="submission" date="2015-11" db="EMBL/GenBank/DDBJ databases">
        <title>Genomic analysis of 38 Legionella species identifies large and diverse effector repertoires.</title>
        <authorList>
            <person name="Burstein D."/>
            <person name="Amaro F."/>
            <person name="Zusman T."/>
            <person name="Lifshitz Z."/>
            <person name="Cohen O."/>
            <person name="Gilbert J.A."/>
            <person name="Pupko T."/>
            <person name="Shuman H.A."/>
            <person name="Segal G."/>
        </authorList>
    </citation>
    <scope>NUCLEOTIDE SEQUENCE [LARGE SCALE GENOMIC DNA]</scope>
    <source>
        <strain evidence="10 11">ATCC 49504</strain>
    </source>
</reference>
<keyword evidence="6" id="KW-0812">Transmembrane</keyword>
<name>A0A0W0TPF8_9GAMM</name>
<evidence type="ECO:0000256" key="3">
    <source>
        <dbReference type="ARBA" id="ARBA00022448"/>
    </source>
</evidence>
<comment type="similarity">
    <text evidence="2 9">Belongs to the major facilitator superfamily. Sugar transporter (TC 2.A.1.1) family.</text>
</comment>
<keyword evidence="11" id="KW-1185">Reference proteome</keyword>
<evidence type="ECO:0000256" key="1">
    <source>
        <dbReference type="ARBA" id="ARBA00004651"/>
    </source>
</evidence>
<evidence type="ECO:0000256" key="7">
    <source>
        <dbReference type="ARBA" id="ARBA00022989"/>
    </source>
</evidence>
<dbReference type="OrthoDB" id="5368493at2"/>
<evidence type="ECO:0000256" key="8">
    <source>
        <dbReference type="ARBA" id="ARBA00023136"/>
    </source>
</evidence>
<evidence type="ECO:0000256" key="6">
    <source>
        <dbReference type="ARBA" id="ARBA00022692"/>
    </source>
</evidence>
<evidence type="ECO:0000256" key="4">
    <source>
        <dbReference type="ARBA" id="ARBA00022475"/>
    </source>
</evidence>
<dbReference type="PROSITE" id="PS00216">
    <property type="entry name" value="SUGAR_TRANSPORT_1"/>
    <property type="match status" value="1"/>
</dbReference>
<dbReference type="InterPro" id="IPR005828">
    <property type="entry name" value="MFS_sugar_transport-like"/>
</dbReference>
<dbReference type="InterPro" id="IPR020846">
    <property type="entry name" value="MFS_dom"/>
</dbReference>
<dbReference type="Pfam" id="PF00083">
    <property type="entry name" value="Sugar_tr"/>
    <property type="match status" value="1"/>
</dbReference>
<evidence type="ECO:0000256" key="9">
    <source>
        <dbReference type="RuleBase" id="RU003346"/>
    </source>
</evidence>
<dbReference type="RefSeq" id="WP_028386465.1">
    <property type="nucleotide sequence ID" value="NZ_CAAAHN010000003.1"/>
</dbReference>
<gene>
    <name evidence="10" type="ORF">Lgee_1807</name>
</gene>
<dbReference type="SUPFAM" id="SSF103473">
    <property type="entry name" value="MFS general substrate transporter"/>
    <property type="match status" value="1"/>
</dbReference>
<dbReference type="PATRIC" id="fig|45065.4.peg.1962"/>
<dbReference type="Gene3D" id="1.20.1250.20">
    <property type="entry name" value="MFS general substrate transporter like domains"/>
    <property type="match status" value="1"/>
</dbReference>
<keyword evidence="4" id="KW-1003">Cell membrane</keyword>
<dbReference type="STRING" id="45065.Lgee_1807"/>
<dbReference type="InterPro" id="IPR036259">
    <property type="entry name" value="MFS_trans_sf"/>
</dbReference>
<evidence type="ECO:0000313" key="11">
    <source>
        <dbReference type="Proteomes" id="UP000054785"/>
    </source>
</evidence>
<dbReference type="InterPro" id="IPR003663">
    <property type="entry name" value="Sugar/inositol_transpt"/>
</dbReference>
<dbReference type="FunFam" id="1.20.1250.20:FF:000218">
    <property type="entry name" value="facilitated trehalose transporter Tret1"/>
    <property type="match status" value="1"/>
</dbReference>
<dbReference type="InterPro" id="IPR050820">
    <property type="entry name" value="MFS_Sugar_Transporter"/>
</dbReference>
<dbReference type="PANTHER" id="PTHR48023:SF4">
    <property type="entry name" value="D-XYLOSE-PROTON SYMPORTER-LIKE 2"/>
    <property type="match status" value="1"/>
</dbReference>
<dbReference type="Proteomes" id="UP000054785">
    <property type="component" value="Unassembled WGS sequence"/>
</dbReference>
<dbReference type="PRINTS" id="PR00171">
    <property type="entry name" value="SUGRTRNSPORT"/>
</dbReference>
<sequence>MNGRAGNGLVWRIAAIAGLGGLLFGFDSSVVADIRDQVMAQLVLSEQQWSLVVSISLLAAIPGIPLSGLLADRLSRRMLLQLVALGFIAGSVFSALANGYFLLLAGRFITGLCIGVASYAVPLYIAEIAPANRRGGMVLLNGLAITSGQAIAYLSGFAVHDLSPHSWRWLFWASAIPGVLFFAGLLRVPHSPRWMARHHGIEAALEVLRAIRAPGHDVSHELQEIREVQTLNASGRWNRRLFSVLLTGCLLGAFQQLSGINAIMFYGPVIFQSAGFSLVREAIFATFIISLVNTLFTAFTLLTVDRLGRRRLLIGGTLAAALGLFGASYFYSLEGGLARYGVLSCLSVYVMGYCVSVGSLFWVLIAEIFPMRIRGFAMSLATVVQWATTFVIALVFMPLWSHLGAVHCLLFFGACCLIATLFIVHFIPETTGVSLEMLEKRLSRGYRIRDIGRPNGRLSTPLDAMMEDAI</sequence>
<evidence type="ECO:0000256" key="2">
    <source>
        <dbReference type="ARBA" id="ARBA00010992"/>
    </source>
</evidence>
<organism evidence="10 11">
    <name type="scientific">Legionella geestiana</name>
    <dbReference type="NCBI Taxonomy" id="45065"/>
    <lineage>
        <taxon>Bacteria</taxon>
        <taxon>Pseudomonadati</taxon>
        <taxon>Pseudomonadota</taxon>
        <taxon>Gammaproteobacteria</taxon>
        <taxon>Legionellales</taxon>
        <taxon>Legionellaceae</taxon>
        <taxon>Legionella</taxon>
    </lineage>
</organism>
<protein>
    <submittedName>
        <fullName evidence="10">Sugar-proton symporter</fullName>
    </submittedName>
</protein>
<dbReference type="AlphaFoldDB" id="A0A0W0TPF8"/>